<dbReference type="KEGG" id="spar:SPRG_06943"/>
<feature type="region of interest" description="Disordered" evidence="1">
    <location>
        <begin position="137"/>
        <end position="159"/>
    </location>
</feature>
<dbReference type="GeneID" id="24129257"/>
<feature type="compositionally biased region" description="Basic and acidic residues" evidence="1">
    <location>
        <begin position="238"/>
        <end position="248"/>
    </location>
</feature>
<dbReference type="VEuPathDB" id="FungiDB:SPRG_06943"/>
<dbReference type="Proteomes" id="UP000030745">
    <property type="component" value="Unassembled WGS sequence"/>
</dbReference>
<evidence type="ECO:0000313" key="3">
    <source>
        <dbReference type="Proteomes" id="UP000030745"/>
    </source>
</evidence>
<feature type="region of interest" description="Disordered" evidence="1">
    <location>
        <begin position="216"/>
        <end position="251"/>
    </location>
</feature>
<reference evidence="2 3" key="1">
    <citation type="journal article" date="2013" name="PLoS Genet.">
        <title>Distinctive expansion of potential virulence genes in the genome of the oomycete fish pathogen Saprolegnia parasitica.</title>
        <authorList>
            <person name="Jiang R.H."/>
            <person name="de Bruijn I."/>
            <person name="Haas B.J."/>
            <person name="Belmonte R."/>
            <person name="Lobach L."/>
            <person name="Christie J."/>
            <person name="van den Ackerveken G."/>
            <person name="Bottin A."/>
            <person name="Bulone V."/>
            <person name="Diaz-Moreno S.M."/>
            <person name="Dumas B."/>
            <person name="Fan L."/>
            <person name="Gaulin E."/>
            <person name="Govers F."/>
            <person name="Grenville-Briggs L.J."/>
            <person name="Horner N.R."/>
            <person name="Levin J.Z."/>
            <person name="Mammella M."/>
            <person name="Meijer H.J."/>
            <person name="Morris P."/>
            <person name="Nusbaum C."/>
            <person name="Oome S."/>
            <person name="Phillips A.J."/>
            <person name="van Rooyen D."/>
            <person name="Rzeszutek E."/>
            <person name="Saraiva M."/>
            <person name="Secombes C.J."/>
            <person name="Seidl M.F."/>
            <person name="Snel B."/>
            <person name="Stassen J.H."/>
            <person name="Sykes S."/>
            <person name="Tripathy S."/>
            <person name="van den Berg H."/>
            <person name="Vega-Arreguin J.C."/>
            <person name="Wawra S."/>
            <person name="Young S.K."/>
            <person name="Zeng Q."/>
            <person name="Dieguez-Uribeondo J."/>
            <person name="Russ C."/>
            <person name="Tyler B.M."/>
            <person name="van West P."/>
        </authorList>
    </citation>
    <scope>NUCLEOTIDE SEQUENCE [LARGE SCALE GENOMIC DNA]</scope>
    <source>
        <strain evidence="2 3">CBS 223.65</strain>
    </source>
</reference>
<dbReference type="PANTHER" id="PTHR31827:SF1">
    <property type="entry name" value="EMB|CAB89363.1"/>
    <property type="match status" value="1"/>
</dbReference>
<sequence length="334" mass="36624">MESHVASLAISQGEVRMLNEILHSPVARHRPSHRYAQVCQLSDPPPQNVNELPTTYEPPPQYDIGFITNNDASRAQHPTYGAKETETRAVSYSSSSPCTPLGAMYANAPTPTTTYSMSSGYKPVDSPRVQATVEAPASWSSYGTPPQYHHEPRGLPQRGQGYELSPRPVQALVPPSFDTLSYMPTYLPGTNIQYQHNYTSISRPYGYQPPAETTRYSCLPPAPLPPTPIVGSSSPPHGRSDEQQDNTKKPPRTCKYANCMKTIQRHGLCHKHGGVRKCTKEGCSRKDRGEGFCVAHGGGKRCAHESCEKVVRRGLYCMHHSVPPAADGNSIRAA</sequence>
<dbReference type="OrthoDB" id="72858at2759"/>
<dbReference type="RefSeq" id="XP_012201799.1">
    <property type="nucleotide sequence ID" value="XM_012346409.1"/>
</dbReference>
<keyword evidence="3" id="KW-1185">Reference proteome</keyword>
<gene>
    <name evidence="2" type="ORF">SPRG_06943</name>
</gene>
<dbReference type="AlphaFoldDB" id="A0A067CDU9"/>
<evidence type="ECO:0000313" key="2">
    <source>
        <dbReference type="EMBL" id="KDO27355.1"/>
    </source>
</evidence>
<proteinExistence type="predicted"/>
<organism evidence="2 3">
    <name type="scientific">Saprolegnia parasitica (strain CBS 223.65)</name>
    <dbReference type="NCBI Taxonomy" id="695850"/>
    <lineage>
        <taxon>Eukaryota</taxon>
        <taxon>Sar</taxon>
        <taxon>Stramenopiles</taxon>
        <taxon>Oomycota</taxon>
        <taxon>Saprolegniomycetes</taxon>
        <taxon>Saprolegniales</taxon>
        <taxon>Saprolegniaceae</taxon>
        <taxon>Saprolegnia</taxon>
    </lineage>
</organism>
<accession>A0A067CDU9</accession>
<protein>
    <submittedName>
        <fullName evidence="2">Uncharacterized protein</fullName>
    </submittedName>
</protein>
<dbReference type="PANTHER" id="PTHR31827">
    <property type="entry name" value="EMB|CAB89363.1"/>
    <property type="match status" value="1"/>
</dbReference>
<dbReference type="OMA" id="EGFCVAH"/>
<evidence type="ECO:0000256" key="1">
    <source>
        <dbReference type="SAM" id="MobiDB-lite"/>
    </source>
</evidence>
<dbReference type="EMBL" id="KK583217">
    <property type="protein sequence ID" value="KDO27355.1"/>
    <property type="molecule type" value="Genomic_DNA"/>
</dbReference>
<name>A0A067CDU9_SAPPC</name>